<comment type="caution">
    <text evidence="2">The sequence shown here is derived from an EMBL/GenBank/DDBJ whole genome shotgun (WGS) entry which is preliminary data.</text>
</comment>
<proteinExistence type="predicted"/>
<evidence type="ECO:0000313" key="2">
    <source>
        <dbReference type="EMBL" id="GFN84006.1"/>
    </source>
</evidence>
<protein>
    <submittedName>
        <fullName evidence="2">Uncharacterized protein</fullName>
    </submittedName>
</protein>
<name>A0AAV3YPF0_9GAST</name>
<dbReference type="AlphaFoldDB" id="A0AAV3YPF0"/>
<organism evidence="2 3">
    <name type="scientific">Plakobranchus ocellatus</name>
    <dbReference type="NCBI Taxonomy" id="259542"/>
    <lineage>
        <taxon>Eukaryota</taxon>
        <taxon>Metazoa</taxon>
        <taxon>Spiralia</taxon>
        <taxon>Lophotrochozoa</taxon>
        <taxon>Mollusca</taxon>
        <taxon>Gastropoda</taxon>
        <taxon>Heterobranchia</taxon>
        <taxon>Euthyneura</taxon>
        <taxon>Panpulmonata</taxon>
        <taxon>Sacoglossa</taxon>
        <taxon>Placobranchoidea</taxon>
        <taxon>Plakobranchidae</taxon>
        <taxon>Plakobranchus</taxon>
    </lineage>
</organism>
<dbReference type="Proteomes" id="UP000735302">
    <property type="component" value="Unassembled WGS sequence"/>
</dbReference>
<sequence>MWTKVWRLRHPLILGKGLILESIHGEQLIYRAAQTNFPGKARKGKDRRRCNLRTALGNVDPTDGQENFRQQKEARAPGLAGLEQSEKPYAHVQEAGNDQLPGDVGSEPSDPVSVPARSP</sequence>
<evidence type="ECO:0000313" key="3">
    <source>
        <dbReference type="Proteomes" id="UP000735302"/>
    </source>
</evidence>
<gene>
    <name evidence="2" type="ORF">PoB_001051200</name>
</gene>
<evidence type="ECO:0000256" key="1">
    <source>
        <dbReference type="SAM" id="MobiDB-lite"/>
    </source>
</evidence>
<accession>A0AAV3YPF0</accession>
<reference evidence="2 3" key="1">
    <citation type="journal article" date="2021" name="Elife">
        <title>Chloroplast acquisition without the gene transfer in kleptoplastic sea slugs, Plakobranchus ocellatus.</title>
        <authorList>
            <person name="Maeda T."/>
            <person name="Takahashi S."/>
            <person name="Yoshida T."/>
            <person name="Shimamura S."/>
            <person name="Takaki Y."/>
            <person name="Nagai Y."/>
            <person name="Toyoda A."/>
            <person name="Suzuki Y."/>
            <person name="Arimoto A."/>
            <person name="Ishii H."/>
            <person name="Satoh N."/>
            <person name="Nishiyama T."/>
            <person name="Hasebe M."/>
            <person name="Maruyama T."/>
            <person name="Minagawa J."/>
            <person name="Obokata J."/>
            <person name="Shigenobu S."/>
        </authorList>
    </citation>
    <scope>NUCLEOTIDE SEQUENCE [LARGE SCALE GENOMIC DNA]</scope>
</reference>
<dbReference type="EMBL" id="BLXT01001274">
    <property type="protein sequence ID" value="GFN84006.1"/>
    <property type="molecule type" value="Genomic_DNA"/>
</dbReference>
<feature type="compositionally biased region" description="Basic residues" evidence="1">
    <location>
        <begin position="40"/>
        <end position="51"/>
    </location>
</feature>
<keyword evidence="3" id="KW-1185">Reference proteome</keyword>
<feature type="region of interest" description="Disordered" evidence="1">
    <location>
        <begin position="38"/>
        <end position="119"/>
    </location>
</feature>